<dbReference type="EMBL" id="ACCG02000009">
    <property type="protein sequence ID" value="EFE89554.1"/>
    <property type="molecule type" value="Genomic_DNA"/>
</dbReference>
<protein>
    <submittedName>
        <fullName evidence="1">Uncharacterized protein</fullName>
    </submittedName>
</protein>
<evidence type="ECO:0000313" key="2">
    <source>
        <dbReference type="Proteomes" id="UP000003191"/>
    </source>
</evidence>
<accession>D4BPG8</accession>
<reference evidence="1 2" key="1">
    <citation type="submission" date="2010-02" db="EMBL/GenBank/DDBJ databases">
        <authorList>
            <person name="Weinstock G."/>
            <person name="Sodergren E."/>
            <person name="Clifton S."/>
            <person name="Fulton L."/>
            <person name="Fulton B."/>
            <person name="Courtney L."/>
            <person name="Fronick C."/>
            <person name="Harrison M."/>
            <person name="Strong C."/>
            <person name="Farmer C."/>
            <person name="Delahaunty K."/>
            <person name="Markovic C."/>
            <person name="Hall O."/>
            <person name="Minx P."/>
            <person name="Tomlinson C."/>
            <person name="Mitreva M."/>
            <person name="Nelson J."/>
            <person name="Hou S."/>
            <person name="Wollam A."/>
            <person name="Pepin K.H."/>
            <person name="Johnson M."/>
            <person name="Bhonagiri V."/>
            <person name="Zhang X."/>
            <person name="Suruliraj S."/>
            <person name="Warren W."/>
            <person name="Chinwalla A."/>
            <person name="Mardis E.R."/>
            <person name="Wilson R.K."/>
        </authorList>
    </citation>
    <scope>NUCLEOTIDE SEQUENCE [LARGE SCALE GENOMIC DNA]</scope>
    <source>
        <strain evidence="1 2">DSM 20213</strain>
    </source>
</reference>
<gene>
    <name evidence="1" type="ORF">BIFBRE_03976</name>
</gene>
<dbReference type="AlphaFoldDB" id="D4BPG8"/>
<evidence type="ECO:0000313" key="1">
    <source>
        <dbReference type="EMBL" id="EFE89554.1"/>
    </source>
</evidence>
<proteinExistence type="predicted"/>
<dbReference type="Proteomes" id="UP000003191">
    <property type="component" value="Unassembled WGS sequence"/>
</dbReference>
<sequence length="62" mass="7323">MRSQCFPFYMIDRFFSRQSNDDSTQRQYLFTKLLVTSIIRVHNARGITKSSGIFKTPDDSRN</sequence>
<name>D4BPG8_BIFBR</name>
<keyword evidence="2" id="KW-1185">Reference proteome</keyword>
<organism evidence="1 2">
    <name type="scientific">Bifidobacterium breve DSM 20213 = JCM 1192</name>
    <dbReference type="NCBI Taxonomy" id="518634"/>
    <lineage>
        <taxon>Bacteria</taxon>
        <taxon>Bacillati</taxon>
        <taxon>Actinomycetota</taxon>
        <taxon>Actinomycetes</taxon>
        <taxon>Bifidobacteriales</taxon>
        <taxon>Bifidobacteriaceae</taxon>
        <taxon>Bifidobacterium</taxon>
    </lineage>
</organism>
<comment type="caution">
    <text evidence="1">The sequence shown here is derived from an EMBL/GenBank/DDBJ whole genome shotgun (WGS) entry which is preliminary data.</text>
</comment>
<dbReference type="HOGENOM" id="CLU_2894967_0_0_11"/>